<organism evidence="1 2">
    <name type="scientific">Flagellimonas alvinocaridis</name>
    <dbReference type="NCBI Taxonomy" id="2530200"/>
    <lineage>
        <taxon>Bacteria</taxon>
        <taxon>Pseudomonadati</taxon>
        <taxon>Bacteroidota</taxon>
        <taxon>Flavobacteriia</taxon>
        <taxon>Flavobacteriales</taxon>
        <taxon>Flavobacteriaceae</taxon>
        <taxon>Flagellimonas</taxon>
    </lineage>
</organism>
<name>A0A4S8RM78_9FLAO</name>
<comment type="caution">
    <text evidence="1">The sequence shown here is derived from an EMBL/GenBank/DDBJ whole genome shotgun (WGS) entry which is preliminary data.</text>
</comment>
<proteinExistence type="predicted"/>
<protein>
    <submittedName>
        <fullName evidence="1">Uncharacterized protein</fullName>
    </submittedName>
</protein>
<sequence length="161" mass="17270">MRTLIPTLVFFMLVSNGYGQIERDKALHFLGGGLFGLAGAGIAKNISEGNRVWTFVGAVASSTLIGVAKEAVDSGQDGNGWDNDDLAATILGGVTVGITIDLVSKKRDKRRLRGSYAAVELEKTSFQVFKKKSRTLALQSMPLSLNSLVLSPDFLESKVSY</sequence>
<dbReference type="EMBL" id="SNTZ01000006">
    <property type="protein sequence ID" value="THV58751.1"/>
    <property type="molecule type" value="Genomic_DNA"/>
</dbReference>
<dbReference type="OrthoDB" id="1446979at2"/>
<evidence type="ECO:0000313" key="2">
    <source>
        <dbReference type="Proteomes" id="UP000310406"/>
    </source>
</evidence>
<dbReference type="AlphaFoldDB" id="A0A4S8RM78"/>
<reference evidence="1 2" key="1">
    <citation type="submission" date="2019-03" db="EMBL/GenBank/DDBJ databases">
        <title>Muricauda SCR12 sp.nov, a marine bacterium isolated from Pacific Ocean:the Okinawa trough.</title>
        <authorList>
            <person name="Liu L."/>
        </authorList>
    </citation>
    <scope>NUCLEOTIDE SEQUENCE [LARGE SCALE GENOMIC DNA]</scope>
    <source>
        <strain evidence="1 2">SCR12</strain>
    </source>
</reference>
<dbReference type="RefSeq" id="WP_136566829.1">
    <property type="nucleotide sequence ID" value="NZ_SNTZ01000006.1"/>
</dbReference>
<gene>
    <name evidence="1" type="ORF">EZV76_12140</name>
</gene>
<accession>A0A4S8RM78</accession>
<keyword evidence="2" id="KW-1185">Reference proteome</keyword>
<evidence type="ECO:0000313" key="1">
    <source>
        <dbReference type="EMBL" id="THV58751.1"/>
    </source>
</evidence>
<dbReference type="Proteomes" id="UP000310406">
    <property type="component" value="Unassembled WGS sequence"/>
</dbReference>